<evidence type="ECO:0000313" key="3">
    <source>
        <dbReference type="EMBL" id="KAF6813553.1"/>
    </source>
</evidence>
<dbReference type="InterPro" id="IPR039367">
    <property type="entry name" value="Och1-like"/>
</dbReference>
<protein>
    <submittedName>
        <fullName evidence="3">Initiation-specific alpha-mannosyltransferase</fullName>
    </submittedName>
</protein>
<dbReference type="PANTHER" id="PTHR31834">
    <property type="entry name" value="INITIATION-SPECIFIC ALPHA-1,6-MANNOSYLTRANSFERASE"/>
    <property type="match status" value="1"/>
</dbReference>
<name>A0A8H6JIN4_9PEZI</name>
<dbReference type="InterPro" id="IPR007577">
    <property type="entry name" value="GlycoTrfase_DXD_sugar-bd_CS"/>
</dbReference>
<dbReference type="Pfam" id="PF04488">
    <property type="entry name" value="Gly_transf_sug"/>
    <property type="match status" value="1"/>
</dbReference>
<comment type="similarity">
    <text evidence="1">Belongs to the glycosyltransferase 32 family.</text>
</comment>
<sequence length="366" mass="40647">MAAAKLAGSSPMLLSLFERAVVLLSRVRYRTRVLATLALVSASLCWLYWSAGAQRVSRIYNGGFASPKDHDHGTWVDNSSGTDWERPRRGHLIPPKIWQVMLPKFRGQKAKVDPEVLRETKTWLAMNPDYTYTLIGDGGGRDFINRHFGHNKTIASTFEALPNVGMKSDLLRYLILGVEGGVYTDTDTMALKPIDDWVPVPFRNDTRLIVGIEFDQRDGGLWTDISNSVQFCQWTIAAAPGHPVFQRMVSRVIRSLEELAGKYADDPEWTPTSFEVMNSTGPAAWTDVVWEYLQETDENLTDLRNLSSLGPPRLFRDALVLPIDGFGVGQPHSGSTNDGSLPDGALVKHLFGGSWRGGKKQGEKGT</sequence>
<evidence type="ECO:0000256" key="2">
    <source>
        <dbReference type="SAM" id="Phobius"/>
    </source>
</evidence>
<dbReference type="PANTHER" id="PTHR31834:SF1">
    <property type="entry name" value="INITIATION-SPECIFIC ALPHA-1,6-MANNOSYLTRANSFERASE"/>
    <property type="match status" value="1"/>
</dbReference>
<dbReference type="InterPro" id="IPR029044">
    <property type="entry name" value="Nucleotide-diphossugar_trans"/>
</dbReference>
<keyword evidence="4" id="KW-1185">Reference proteome</keyword>
<keyword evidence="2" id="KW-1133">Transmembrane helix</keyword>
<evidence type="ECO:0000313" key="4">
    <source>
        <dbReference type="Proteomes" id="UP000652219"/>
    </source>
</evidence>
<keyword evidence="3" id="KW-0808">Transferase</keyword>
<dbReference type="Proteomes" id="UP000652219">
    <property type="component" value="Unassembled WGS sequence"/>
</dbReference>
<dbReference type="SUPFAM" id="SSF53448">
    <property type="entry name" value="Nucleotide-diphospho-sugar transferases"/>
    <property type="match status" value="1"/>
</dbReference>
<dbReference type="GO" id="GO:0000009">
    <property type="term" value="F:alpha-1,6-mannosyltransferase activity"/>
    <property type="evidence" value="ECO:0007669"/>
    <property type="project" value="InterPro"/>
</dbReference>
<keyword evidence="2" id="KW-0472">Membrane</keyword>
<dbReference type="EMBL" id="WIGN01000052">
    <property type="protein sequence ID" value="KAF6813553.1"/>
    <property type="molecule type" value="Genomic_DNA"/>
</dbReference>
<proteinExistence type="inferred from homology"/>
<organism evidence="3 4">
    <name type="scientific">Colletotrichum sojae</name>
    <dbReference type="NCBI Taxonomy" id="2175907"/>
    <lineage>
        <taxon>Eukaryota</taxon>
        <taxon>Fungi</taxon>
        <taxon>Dikarya</taxon>
        <taxon>Ascomycota</taxon>
        <taxon>Pezizomycotina</taxon>
        <taxon>Sordariomycetes</taxon>
        <taxon>Hypocreomycetidae</taxon>
        <taxon>Glomerellales</taxon>
        <taxon>Glomerellaceae</taxon>
        <taxon>Colletotrichum</taxon>
        <taxon>Colletotrichum orchidearum species complex</taxon>
    </lineage>
</organism>
<dbReference type="GO" id="GO:0006487">
    <property type="term" value="P:protein N-linked glycosylation"/>
    <property type="evidence" value="ECO:0007669"/>
    <property type="project" value="TreeGrafter"/>
</dbReference>
<evidence type="ECO:0000256" key="1">
    <source>
        <dbReference type="ARBA" id="ARBA00009003"/>
    </source>
</evidence>
<keyword evidence="2" id="KW-0812">Transmembrane</keyword>
<feature type="transmembrane region" description="Helical" evidence="2">
    <location>
        <begin position="33"/>
        <end position="51"/>
    </location>
</feature>
<dbReference type="GO" id="GO:0000136">
    <property type="term" value="C:mannan polymerase complex"/>
    <property type="evidence" value="ECO:0007669"/>
    <property type="project" value="TreeGrafter"/>
</dbReference>
<reference evidence="3 4" key="1">
    <citation type="journal article" date="2020" name="Phytopathology">
        <title>Genome Sequence Resources of Colletotrichum truncatum, C. plurivorum, C. musicola, and C. sojae: Four Species Pathogenic to Soybean (Glycine max).</title>
        <authorList>
            <person name="Rogerio F."/>
            <person name="Boufleur T.R."/>
            <person name="Ciampi-Guillardi M."/>
            <person name="Sukno S.A."/>
            <person name="Thon M.R."/>
            <person name="Massola Junior N.S."/>
            <person name="Baroncelli R."/>
        </authorList>
    </citation>
    <scope>NUCLEOTIDE SEQUENCE [LARGE SCALE GENOMIC DNA]</scope>
    <source>
        <strain evidence="3 4">LFN0009</strain>
    </source>
</reference>
<dbReference type="Gene3D" id="3.90.550.20">
    <property type="match status" value="1"/>
</dbReference>
<dbReference type="AlphaFoldDB" id="A0A8H6JIN4"/>
<accession>A0A8H6JIN4</accession>
<comment type="caution">
    <text evidence="3">The sequence shown here is derived from an EMBL/GenBank/DDBJ whole genome shotgun (WGS) entry which is preliminary data.</text>
</comment>
<gene>
    <name evidence="3" type="ORF">CSOJ01_04575</name>
</gene>
<keyword evidence="3" id="KW-0328">Glycosyltransferase</keyword>